<keyword evidence="1" id="KW-0472">Membrane</keyword>
<dbReference type="OrthoDB" id="10071371at2759"/>
<evidence type="ECO:0000256" key="1">
    <source>
        <dbReference type="SAM" id="Phobius"/>
    </source>
</evidence>
<sequence length="504" mass="53920">MTTLGATQVAEIITTLDEISNTVDADEIIRSIEKEAESCVEWAGYLELLMQGMSIVYAPKHDVKIDPNVLNEVASKLNDPKTEILMGLLQSEGGDHVFAIEPLGDGKARVLQGDQALRPEQSMPIDELCDTLKSLTKLDHVNDKPRLEKALCKLFGKDHARLEDKVVRRKITFISISEGIPRASLSSPAKRAMLRGLFTVIASPERARLSGSSTVSLDQFAKPCGEAVGKIIKEIKGRNITGVRMNTAFSSGLAFVMAVGGAWHSGEDVLQAGIKSALRAGVGKGVAVTVVKNTTPTITNAGASVVRANAASGIAMFGVFVVWDVVDWKMHKITSVELRQRIAEGAGAAGGGILGGAAAGAAGGVWFGGVGAGVGAVIGGLAGGIGGMFAGKGIDYMIWDQGEDAVMNSYEFFGRYDVDRSERPRMSPKKMEEAYAEKLNNKPENMEEEDWNKVCLGTFMVLAQGMYPFFQDLLKLAKKVGENHSNGLSVIATLVCERSQIKEE</sequence>
<proteinExistence type="predicted"/>
<evidence type="ECO:0000313" key="3">
    <source>
        <dbReference type="Proteomes" id="UP000007110"/>
    </source>
</evidence>
<dbReference type="AlphaFoldDB" id="A0A7M7PID0"/>
<dbReference type="RefSeq" id="XP_030851332.1">
    <property type="nucleotide sequence ID" value="XM_030995472.1"/>
</dbReference>
<dbReference type="EnsemblMetazoa" id="XM_030995472">
    <property type="protein sequence ID" value="XP_030851332"/>
    <property type="gene ID" value="LOC115928327"/>
</dbReference>
<dbReference type="GeneID" id="115928327"/>
<feature type="transmembrane region" description="Helical" evidence="1">
    <location>
        <begin position="346"/>
        <end position="367"/>
    </location>
</feature>
<protein>
    <submittedName>
        <fullName evidence="2">Uncharacterized protein</fullName>
    </submittedName>
</protein>
<name>A0A7M7PID0_STRPU</name>
<accession>A0A7M7PID0</accession>
<dbReference type="Proteomes" id="UP000007110">
    <property type="component" value="Unassembled WGS sequence"/>
</dbReference>
<feature type="transmembrane region" description="Helical" evidence="1">
    <location>
        <begin position="308"/>
        <end position="326"/>
    </location>
</feature>
<organism evidence="2 3">
    <name type="scientific">Strongylocentrotus purpuratus</name>
    <name type="common">Purple sea urchin</name>
    <dbReference type="NCBI Taxonomy" id="7668"/>
    <lineage>
        <taxon>Eukaryota</taxon>
        <taxon>Metazoa</taxon>
        <taxon>Echinodermata</taxon>
        <taxon>Eleutherozoa</taxon>
        <taxon>Echinozoa</taxon>
        <taxon>Echinoidea</taxon>
        <taxon>Euechinoidea</taxon>
        <taxon>Echinacea</taxon>
        <taxon>Camarodonta</taxon>
        <taxon>Echinidea</taxon>
        <taxon>Strongylocentrotidae</taxon>
        <taxon>Strongylocentrotus</taxon>
    </lineage>
</organism>
<evidence type="ECO:0000313" key="2">
    <source>
        <dbReference type="EnsemblMetazoa" id="XP_030851332"/>
    </source>
</evidence>
<dbReference type="InParanoid" id="A0A7M7PID0"/>
<reference evidence="3" key="1">
    <citation type="submission" date="2015-02" db="EMBL/GenBank/DDBJ databases">
        <title>Genome sequencing for Strongylocentrotus purpuratus.</title>
        <authorList>
            <person name="Murali S."/>
            <person name="Liu Y."/>
            <person name="Vee V."/>
            <person name="English A."/>
            <person name="Wang M."/>
            <person name="Skinner E."/>
            <person name="Han Y."/>
            <person name="Muzny D.M."/>
            <person name="Worley K.C."/>
            <person name="Gibbs R.A."/>
        </authorList>
    </citation>
    <scope>NUCLEOTIDE SEQUENCE</scope>
</reference>
<keyword evidence="3" id="KW-1185">Reference proteome</keyword>
<keyword evidence="1" id="KW-0812">Transmembrane</keyword>
<dbReference type="OMA" id="SCVEWAG"/>
<keyword evidence="1" id="KW-1133">Transmembrane helix</keyword>
<dbReference type="KEGG" id="spu:115928327"/>
<reference evidence="2" key="2">
    <citation type="submission" date="2021-01" db="UniProtKB">
        <authorList>
            <consortium name="EnsemblMetazoa"/>
        </authorList>
    </citation>
    <scope>IDENTIFICATION</scope>
</reference>
<feature type="transmembrane region" description="Helical" evidence="1">
    <location>
        <begin position="373"/>
        <end position="391"/>
    </location>
</feature>